<sequence>MENLKEKLDLRELGAPVNGQSQVSDRRLFLQLQVFSGCKNLTALIDVLEANEVQSVLYDDLNSPTGIGLLLIAEEPTDILTQTRQLLMNDCFLNL</sequence>
<feature type="non-terminal residue" evidence="1">
    <location>
        <position position="95"/>
    </location>
</feature>
<reference evidence="1" key="1">
    <citation type="submission" date="2018-05" db="EMBL/GenBank/DDBJ databases">
        <authorList>
            <person name="Lanie J.A."/>
            <person name="Ng W.-L."/>
            <person name="Kazmierczak K.M."/>
            <person name="Andrzejewski T.M."/>
            <person name="Davidsen T.M."/>
            <person name="Wayne K.J."/>
            <person name="Tettelin H."/>
            <person name="Glass J.I."/>
            <person name="Rusch D."/>
            <person name="Podicherti R."/>
            <person name="Tsui H.-C.T."/>
            <person name="Winkler M.E."/>
        </authorList>
    </citation>
    <scope>NUCLEOTIDE SEQUENCE</scope>
</reference>
<organism evidence="1">
    <name type="scientific">marine metagenome</name>
    <dbReference type="NCBI Taxonomy" id="408172"/>
    <lineage>
        <taxon>unclassified sequences</taxon>
        <taxon>metagenomes</taxon>
        <taxon>ecological metagenomes</taxon>
    </lineage>
</organism>
<proteinExistence type="predicted"/>
<evidence type="ECO:0000313" key="1">
    <source>
        <dbReference type="EMBL" id="SVD97089.1"/>
    </source>
</evidence>
<dbReference type="AlphaFoldDB" id="A0A382ZPC1"/>
<protein>
    <submittedName>
        <fullName evidence="1">Uncharacterized protein</fullName>
    </submittedName>
</protein>
<accession>A0A382ZPC1</accession>
<name>A0A382ZPC1_9ZZZZ</name>
<dbReference type="EMBL" id="UINC01185406">
    <property type="protein sequence ID" value="SVD97089.1"/>
    <property type="molecule type" value="Genomic_DNA"/>
</dbReference>
<gene>
    <name evidence="1" type="ORF">METZ01_LOCUS449943</name>
</gene>